<evidence type="ECO:0000313" key="4">
    <source>
        <dbReference type="Proteomes" id="UP000194450"/>
    </source>
</evidence>
<feature type="chain" id="PRO_5012599477" evidence="2">
    <location>
        <begin position="22"/>
        <end position="226"/>
    </location>
</feature>
<dbReference type="AlphaFoldDB" id="A0A1Y6EG00"/>
<gene>
    <name evidence="3" type="ORF">SAMN06297229_0213</name>
</gene>
<accession>A0A1Y6EG00</accession>
<dbReference type="RefSeq" id="WP_086433411.1">
    <property type="nucleotide sequence ID" value="NZ_FXWH01000001.1"/>
</dbReference>
<organism evidence="3 4">
    <name type="scientific">Pseudidiomarina planktonica</name>
    <dbReference type="NCBI Taxonomy" id="1323738"/>
    <lineage>
        <taxon>Bacteria</taxon>
        <taxon>Pseudomonadati</taxon>
        <taxon>Pseudomonadota</taxon>
        <taxon>Gammaproteobacteria</taxon>
        <taxon>Alteromonadales</taxon>
        <taxon>Idiomarinaceae</taxon>
        <taxon>Pseudidiomarina</taxon>
    </lineage>
</organism>
<dbReference type="EMBL" id="FXWH01000001">
    <property type="protein sequence ID" value="SMQ59083.1"/>
    <property type="molecule type" value="Genomic_DNA"/>
</dbReference>
<keyword evidence="2" id="KW-0732">Signal</keyword>
<evidence type="ECO:0000256" key="2">
    <source>
        <dbReference type="SAM" id="SignalP"/>
    </source>
</evidence>
<reference evidence="4" key="1">
    <citation type="submission" date="2017-04" db="EMBL/GenBank/DDBJ databases">
        <authorList>
            <person name="Varghese N."/>
            <person name="Submissions S."/>
        </authorList>
    </citation>
    <scope>NUCLEOTIDE SEQUENCE [LARGE SCALE GENOMIC DNA]</scope>
</reference>
<dbReference type="OrthoDB" id="6236642at2"/>
<name>A0A1Y6EG00_9GAMM</name>
<sequence>MKAYNSYAGIALLFLSSGLVACSPEQSRAPIKVEPVSLAKVCDFSQNLTEYAATPDDTRTLRLLNERWRTLVSDDLFLSEEAAQQSRKRLTVLNYQLAEESLQLLEQTTAIAAETFQKLEPLRQYSSGNMGSPRSVVRELNNRLQECCMAKLDANATALVREDKESVLYEVGEIAYYVQRDLGHLVQGELDFAEYRQQLAAATERFNSTEQPDYPPQDWAHCKRRK</sequence>
<protein>
    <submittedName>
        <fullName evidence="3">Uncharacterized protein</fullName>
    </submittedName>
</protein>
<dbReference type="PROSITE" id="PS51257">
    <property type="entry name" value="PROKAR_LIPOPROTEIN"/>
    <property type="match status" value="1"/>
</dbReference>
<proteinExistence type="predicted"/>
<feature type="signal peptide" evidence="2">
    <location>
        <begin position="1"/>
        <end position="21"/>
    </location>
</feature>
<evidence type="ECO:0000313" key="3">
    <source>
        <dbReference type="EMBL" id="SMQ59083.1"/>
    </source>
</evidence>
<keyword evidence="4" id="KW-1185">Reference proteome</keyword>
<evidence type="ECO:0000256" key="1">
    <source>
        <dbReference type="SAM" id="MobiDB-lite"/>
    </source>
</evidence>
<feature type="region of interest" description="Disordered" evidence="1">
    <location>
        <begin position="205"/>
        <end position="226"/>
    </location>
</feature>
<dbReference type="Proteomes" id="UP000194450">
    <property type="component" value="Unassembled WGS sequence"/>
</dbReference>